<keyword evidence="2 7" id="KW-0808">Transferase</keyword>
<dbReference type="RefSeq" id="WP_344073584.1">
    <property type="nucleotide sequence ID" value="NZ_BAAACA010000014.1"/>
</dbReference>
<comment type="caution">
    <text evidence="12">The sequence shown here is derived from an EMBL/GenBank/DDBJ whole genome shotgun (WGS) entry which is preliminary data.</text>
</comment>
<keyword evidence="6 7" id="KW-0464">Manganese</keyword>
<keyword evidence="13" id="KW-1185">Reference proteome</keyword>
<evidence type="ECO:0000256" key="8">
    <source>
        <dbReference type="SAM" id="MobiDB-lite"/>
    </source>
</evidence>
<comment type="subunit">
    <text evidence="7">Homodimer.</text>
</comment>
<proteinExistence type="inferred from homology"/>
<feature type="domain" description="Menaquinone biosynthesis protein MenD middle" evidence="11">
    <location>
        <begin position="235"/>
        <end position="421"/>
    </location>
</feature>
<evidence type="ECO:0000256" key="5">
    <source>
        <dbReference type="ARBA" id="ARBA00023052"/>
    </source>
</evidence>
<dbReference type="EC" id="2.2.1.9" evidence="7"/>
<dbReference type="PANTHER" id="PTHR42916:SF1">
    <property type="entry name" value="PROTEIN PHYLLO, CHLOROPLASTIC"/>
    <property type="match status" value="1"/>
</dbReference>
<evidence type="ECO:0000256" key="4">
    <source>
        <dbReference type="ARBA" id="ARBA00022842"/>
    </source>
</evidence>
<dbReference type="CDD" id="cd02009">
    <property type="entry name" value="TPP_SHCHC_synthase"/>
    <property type="match status" value="1"/>
</dbReference>
<comment type="cofactor">
    <cofactor evidence="7">
        <name>thiamine diphosphate</name>
        <dbReference type="ChEBI" id="CHEBI:58937"/>
    </cofactor>
    <text evidence="7">Binds 1 thiamine pyrophosphate per subunit.</text>
</comment>
<dbReference type="Pfam" id="PF16582">
    <property type="entry name" value="TPP_enzyme_M_2"/>
    <property type="match status" value="1"/>
</dbReference>
<organism evidence="12 13">
    <name type="scientific">Streptomyces crystallinus</name>
    <dbReference type="NCBI Taxonomy" id="68191"/>
    <lineage>
        <taxon>Bacteria</taxon>
        <taxon>Bacillati</taxon>
        <taxon>Actinomycetota</taxon>
        <taxon>Actinomycetes</taxon>
        <taxon>Kitasatosporales</taxon>
        <taxon>Streptomycetaceae</taxon>
        <taxon>Streptomyces</taxon>
    </lineage>
</organism>
<comment type="cofactor">
    <cofactor evidence="7">
        <name>Mg(2+)</name>
        <dbReference type="ChEBI" id="CHEBI:18420"/>
    </cofactor>
    <cofactor evidence="7">
        <name>Mn(2+)</name>
        <dbReference type="ChEBI" id="CHEBI:29035"/>
    </cofactor>
</comment>
<dbReference type="PANTHER" id="PTHR42916">
    <property type="entry name" value="2-SUCCINYL-5-ENOLPYRUVYL-6-HYDROXY-3-CYCLOHEXENE-1-CARBOXYLATE SYNTHASE"/>
    <property type="match status" value="1"/>
</dbReference>
<evidence type="ECO:0000259" key="10">
    <source>
        <dbReference type="Pfam" id="PF02776"/>
    </source>
</evidence>
<comment type="similarity">
    <text evidence="7">Belongs to the TPP enzyme family. MenD subfamily.</text>
</comment>
<keyword evidence="5 7" id="KW-0786">Thiamine pyrophosphate</keyword>
<evidence type="ECO:0000259" key="9">
    <source>
        <dbReference type="Pfam" id="PF02775"/>
    </source>
</evidence>
<keyword evidence="1 7" id="KW-0474">Menaquinone biosynthesis</keyword>
<dbReference type="EMBL" id="BAAACA010000014">
    <property type="protein sequence ID" value="GAA0594966.1"/>
    <property type="molecule type" value="Genomic_DNA"/>
</dbReference>
<evidence type="ECO:0000313" key="13">
    <source>
        <dbReference type="Proteomes" id="UP001500668"/>
    </source>
</evidence>
<accession>A0ABN1FPF1</accession>
<dbReference type="SUPFAM" id="SSF52518">
    <property type="entry name" value="Thiamin diphosphate-binding fold (THDP-binding)"/>
    <property type="match status" value="2"/>
</dbReference>
<dbReference type="InterPro" id="IPR029061">
    <property type="entry name" value="THDP-binding"/>
</dbReference>
<dbReference type="CDD" id="cd07037">
    <property type="entry name" value="TPP_PYR_MenD"/>
    <property type="match status" value="1"/>
</dbReference>
<dbReference type="Gene3D" id="3.40.50.970">
    <property type="match status" value="2"/>
</dbReference>
<dbReference type="InterPro" id="IPR004433">
    <property type="entry name" value="MenaQ_synth_MenD"/>
</dbReference>
<name>A0ABN1FPF1_9ACTN</name>
<evidence type="ECO:0000256" key="3">
    <source>
        <dbReference type="ARBA" id="ARBA00022723"/>
    </source>
</evidence>
<dbReference type="InterPro" id="IPR012001">
    <property type="entry name" value="Thiamin_PyroP_enz_TPP-bd_dom"/>
</dbReference>
<dbReference type="HAMAP" id="MF_01659">
    <property type="entry name" value="MenD"/>
    <property type="match status" value="1"/>
</dbReference>
<protein>
    <recommendedName>
        <fullName evidence="7">2-succinyl-5-enolpyruvyl-6-hydroxy-3-cyclohexene-1-carboxylate synthase</fullName>
        <shortName evidence="7">SEPHCHC synthase</shortName>
        <ecNumber evidence="7">2.2.1.9</ecNumber>
    </recommendedName>
    <alternativeName>
        <fullName evidence="7">Menaquinone biosynthesis protein MenD</fullName>
    </alternativeName>
</protein>
<evidence type="ECO:0000256" key="2">
    <source>
        <dbReference type="ARBA" id="ARBA00022679"/>
    </source>
</evidence>
<feature type="domain" description="Thiamine pyrophosphate enzyme TPP-binding" evidence="9">
    <location>
        <begin position="438"/>
        <end position="574"/>
    </location>
</feature>
<evidence type="ECO:0000313" key="12">
    <source>
        <dbReference type="EMBL" id="GAA0594966.1"/>
    </source>
</evidence>
<feature type="compositionally biased region" description="Low complexity" evidence="8">
    <location>
        <begin position="9"/>
        <end position="26"/>
    </location>
</feature>
<comment type="function">
    <text evidence="7">Catalyzes the thiamine diphosphate-dependent decarboxylation of 2-oxoglutarate and the subsequent addition of the resulting succinic semialdehyde-thiamine pyrophosphate anion to isochorismate to yield 2-succinyl-5-enolpyruvyl-6-hydroxy-3-cyclohexene-1-carboxylate (SEPHCHC).</text>
</comment>
<keyword evidence="4 7" id="KW-0460">Magnesium</keyword>
<dbReference type="SUPFAM" id="SSF52467">
    <property type="entry name" value="DHS-like NAD/FAD-binding domain"/>
    <property type="match status" value="1"/>
</dbReference>
<evidence type="ECO:0000256" key="7">
    <source>
        <dbReference type="HAMAP-Rule" id="MF_01659"/>
    </source>
</evidence>
<keyword evidence="3 7" id="KW-0479">Metal-binding</keyword>
<dbReference type="InterPro" id="IPR029035">
    <property type="entry name" value="DHS-like_NAD/FAD-binding_dom"/>
</dbReference>
<evidence type="ECO:0000259" key="11">
    <source>
        <dbReference type="Pfam" id="PF16582"/>
    </source>
</evidence>
<dbReference type="Gene3D" id="3.40.50.1220">
    <property type="entry name" value="TPP-binding domain"/>
    <property type="match status" value="1"/>
</dbReference>
<dbReference type="Pfam" id="PF02776">
    <property type="entry name" value="TPP_enzyme_N"/>
    <property type="match status" value="1"/>
</dbReference>
<evidence type="ECO:0000256" key="6">
    <source>
        <dbReference type="ARBA" id="ARBA00023211"/>
    </source>
</evidence>
<evidence type="ECO:0000256" key="1">
    <source>
        <dbReference type="ARBA" id="ARBA00022428"/>
    </source>
</evidence>
<comment type="pathway">
    <text evidence="7">Quinol/quinone metabolism; menaquinone biosynthesis.</text>
</comment>
<dbReference type="Pfam" id="PF02775">
    <property type="entry name" value="TPP_enzyme_C"/>
    <property type="match status" value="1"/>
</dbReference>
<dbReference type="PIRSF" id="PIRSF004983">
    <property type="entry name" value="MenD"/>
    <property type="match status" value="1"/>
</dbReference>
<dbReference type="InterPro" id="IPR011766">
    <property type="entry name" value="TPP_enzyme_TPP-bd"/>
</dbReference>
<sequence>MKISETSPPRRVGPAAASPAATGSAVAESDAGRVQATFAATLVDEWVRFGVTDAVVSPGSRSTPLALALAADGRLRLHIRLDERSAGFFALGLARRTGRVPLVLTTSGTAAAELHPAVAEADLGGVPMLVCTADRPPELQQVAAPQTMRQPGLYGSAVRWAADLPVPEPGQGVYWRSLAARAAAEAGYGPAGPGPVHLNLAFRDPLVAAPGPLPPARATGPWHRVARGVATPPPEAVRDLAARAGERGVIVAGSGAGAPEAVRALADALGWPLLADPRSGARTPHGATVAAADAILRAPAARERLRPTTVLHLGERWASRVMADWLAQPAVEHLSVDPDWRWRDPQRTTDTLLRTDPTTLCRAVAEAVPDAAPPAWRAAWAAAEAAAQRAMDQVLNSYGDWTEPRVARQLWAALPSHTALVVGSSMPIRHLEWFTAPRHRPPSVLSNRGVNGIDGVVSTALGAAAAATDPVVALLGDLTFLHDAGSLLGAADAGLSCTFVVVDNHGGGIFSFLPPARELPAATFEALFGTPQSADIPAIAAAYGATVRSAGDHRQLDAVLAELVGKQGVSVIHVRTDREANVAVHECVHSAVAEAVATALERLG</sequence>
<comment type="catalytic activity">
    <reaction evidence="7">
        <text>isochorismate + 2-oxoglutarate + H(+) = 5-enolpyruvoyl-6-hydroxy-2-succinyl-cyclohex-3-ene-1-carboxylate + CO2</text>
        <dbReference type="Rhea" id="RHEA:25593"/>
        <dbReference type="ChEBI" id="CHEBI:15378"/>
        <dbReference type="ChEBI" id="CHEBI:16526"/>
        <dbReference type="ChEBI" id="CHEBI:16810"/>
        <dbReference type="ChEBI" id="CHEBI:29780"/>
        <dbReference type="ChEBI" id="CHEBI:58818"/>
        <dbReference type="EC" id="2.2.1.9"/>
    </reaction>
</comment>
<dbReference type="InterPro" id="IPR032264">
    <property type="entry name" value="MenD_middle"/>
</dbReference>
<feature type="domain" description="Thiamine pyrophosphate enzyme N-terminal TPP-binding" evidence="10">
    <location>
        <begin position="37"/>
        <end position="148"/>
    </location>
</feature>
<reference evidence="12 13" key="1">
    <citation type="journal article" date="2019" name="Int. J. Syst. Evol. Microbiol.">
        <title>The Global Catalogue of Microorganisms (GCM) 10K type strain sequencing project: providing services to taxonomists for standard genome sequencing and annotation.</title>
        <authorList>
            <consortium name="The Broad Institute Genomics Platform"/>
            <consortium name="The Broad Institute Genome Sequencing Center for Infectious Disease"/>
            <person name="Wu L."/>
            <person name="Ma J."/>
        </authorList>
    </citation>
    <scope>NUCLEOTIDE SEQUENCE [LARGE SCALE GENOMIC DNA]</scope>
    <source>
        <strain evidence="12 13">JCM 5067</strain>
    </source>
</reference>
<dbReference type="NCBIfam" id="TIGR00173">
    <property type="entry name" value="menD"/>
    <property type="match status" value="1"/>
</dbReference>
<dbReference type="Proteomes" id="UP001500668">
    <property type="component" value="Unassembled WGS sequence"/>
</dbReference>
<gene>
    <name evidence="7 12" type="primary">menD</name>
    <name evidence="12" type="ORF">GCM10010394_25480</name>
</gene>
<feature type="region of interest" description="Disordered" evidence="8">
    <location>
        <begin position="1"/>
        <end position="26"/>
    </location>
</feature>
<comment type="pathway">
    <text evidence="7">Quinol/quinone metabolism; 1,4-dihydroxy-2-naphthoate biosynthesis; 1,4-dihydroxy-2-naphthoate from chorismate: step 2/7.</text>
</comment>